<dbReference type="PANTHER" id="PTHR33879:SF12">
    <property type="entry name" value="HSP20-LIKE CHAPERONE"/>
    <property type="match status" value="1"/>
</dbReference>
<organism evidence="2 3">
    <name type="scientific">Mikania micrantha</name>
    <name type="common">bitter vine</name>
    <dbReference type="NCBI Taxonomy" id="192012"/>
    <lineage>
        <taxon>Eukaryota</taxon>
        <taxon>Viridiplantae</taxon>
        <taxon>Streptophyta</taxon>
        <taxon>Embryophyta</taxon>
        <taxon>Tracheophyta</taxon>
        <taxon>Spermatophyta</taxon>
        <taxon>Magnoliopsida</taxon>
        <taxon>eudicotyledons</taxon>
        <taxon>Gunneridae</taxon>
        <taxon>Pentapetalae</taxon>
        <taxon>asterids</taxon>
        <taxon>campanulids</taxon>
        <taxon>Asterales</taxon>
        <taxon>Asteraceae</taxon>
        <taxon>Asteroideae</taxon>
        <taxon>Heliantheae alliance</taxon>
        <taxon>Eupatorieae</taxon>
        <taxon>Mikania</taxon>
    </lineage>
</organism>
<dbReference type="EMBL" id="SZYD01002323">
    <property type="protein sequence ID" value="KAC9689950.1"/>
    <property type="molecule type" value="Genomic_DNA"/>
</dbReference>
<comment type="caution">
    <text evidence="2">The sequence shown here is derived from an EMBL/GenBank/DDBJ whole genome shotgun (WGS) entry which is preliminary data.</text>
</comment>
<evidence type="ECO:0000313" key="2">
    <source>
        <dbReference type="EMBL" id="KAD1118203.1"/>
    </source>
</evidence>
<name>A0A5N6LFI0_9ASTR</name>
<proteinExistence type="predicted"/>
<evidence type="ECO:0000313" key="3">
    <source>
        <dbReference type="Proteomes" id="UP000326396"/>
    </source>
</evidence>
<dbReference type="Proteomes" id="UP000326396">
    <property type="component" value="Unassembled WGS sequence"/>
</dbReference>
<reference evidence="2 3" key="1">
    <citation type="submission" date="2019-05" db="EMBL/GenBank/DDBJ databases">
        <title>Mikania micrantha, genome provides insights into the molecular mechanism of rapid growth.</title>
        <authorList>
            <person name="Liu B."/>
        </authorList>
    </citation>
    <scope>NUCLEOTIDE SEQUENCE [LARGE SCALE GENOMIC DNA]</scope>
    <source>
        <strain evidence="2">NLD-2019</strain>
        <tissue evidence="2">Leaf</tissue>
    </source>
</reference>
<dbReference type="EMBL" id="SZYD01001059">
    <property type="protein sequence ID" value="KAD1118203.1"/>
    <property type="molecule type" value="Genomic_DNA"/>
</dbReference>
<dbReference type="PANTHER" id="PTHR33879">
    <property type="entry name" value="17.6 KDA CLASS II HEAT SHOCK PROTEIN-RELATED"/>
    <property type="match status" value="1"/>
</dbReference>
<protein>
    <submittedName>
        <fullName evidence="2">Uncharacterized protein</fullName>
    </submittedName>
</protein>
<accession>A0A5N6LFI0</accession>
<keyword evidence="3" id="KW-1185">Reference proteome</keyword>
<sequence>MIPFIFSNPPNVFKALILLQLFFRSPSSLQINHNRSIPHYTDCNSKPITSPMPAYPPKKLQRLPHVFSQVLELPLRSQADVFIEDRYDCLRFTANVSDNAFAGPVKAYAVKIHPGVTKVVVRGGNFAGEVELLLDKLEIDVWRFRLPATTRPELATAVVTGRKLVVTVPKGCRSIAGGEREVWGGVKGRLVFVQ</sequence>
<evidence type="ECO:0000313" key="1">
    <source>
        <dbReference type="EMBL" id="KAC9689950.1"/>
    </source>
</evidence>
<dbReference type="OrthoDB" id="1922291at2759"/>
<dbReference type="AlphaFoldDB" id="A0A5N6LFI0"/>
<gene>
    <name evidence="2" type="ORF">E3N88_43274</name>
    <name evidence="1" type="ORF">E3N88_45391</name>
</gene>